<sequence>MTVREEDVESRALLAADAAKLWGAALIEQLLALVRGVIVPRYLGPALYGALGALGLITKYGAYLQLGVTTAVGREVPYALKQRSTDLAERLAKVGYSFNLLTSAAPAAVVVIYALATWGRYVDVISWGLLTFAFLLITTRLETYFT</sequence>
<keyword evidence="1" id="KW-1133">Transmembrane helix</keyword>
<feature type="transmembrane region" description="Helical" evidence="1">
    <location>
        <begin position="124"/>
        <end position="141"/>
    </location>
</feature>
<feature type="non-terminal residue" evidence="2">
    <location>
        <position position="146"/>
    </location>
</feature>
<keyword evidence="1" id="KW-0812">Transmembrane</keyword>
<protein>
    <recommendedName>
        <fullName evidence="3">Polysaccharide biosynthesis protein C-terminal domain-containing protein</fullName>
    </recommendedName>
</protein>
<name>X1FWW7_9ZZZZ</name>
<gene>
    <name evidence="2" type="ORF">S03H2_37650</name>
</gene>
<evidence type="ECO:0000313" key="2">
    <source>
        <dbReference type="EMBL" id="GAH50136.1"/>
    </source>
</evidence>
<proteinExistence type="predicted"/>
<feature type="transmembrane region" description="Helical" evidence="1">
    <location>
        <begin position="98"/>
        <end position="118"/>
    </location>
</feature>
<dbReference type="EMBL" id="BARU01023179">
    <property type="protein sequence ID" value="GAH50136.1"/>
    <property type="molecule type" value="Genomic_DNA"/>
</dbReference>
<reference evidence="2" key="1">
    <citation type="journal article" date="2014" name="Front. Microbiol.">
        <title>High frequency of phylogenetically diverse reductive dehalogenase-homologous genes in deep subseafloor sedimentary metagenomes.</title>
        <authorList>
            <person name="Kawai M."/>
            <person name="Futagami T."/>
            <person name="Toyoda A."/>
            <person name="Takaki Y."/>
            <person name="Nishi S."/>
            <person name="Hori S."/>
            <person name="Arai W."/>
            <person name="Tsubouchi T."/>
            <person name="Morono Y."/>
            <person name="Uchiyama I."/>
            <person name="Ito T."/>
            <person name="Fujiyama A."/>
            <person name="Inagaki F."/>
            <person name="Takami H."/>
        </authorList>
    </citation>
    <scope>NUCLEOTIDE SEQUENCE</scope>
    <source>
        <strain evidence="2">Expedition CK06-06</strain>
    </source>
</reference>
<evidence type="ECO:0008006" key="3">
    <source>
        <dbReference type="Google" id="ProtNLM"/>
    </source>
</evidence>
<comment type="caution">
    <text evidence="2">The sequence shown here is derived from an EMBL/GenBank/DDBJ whole genome shotgun (WGS) entry which is preliminary data.</text>
</comment>
<organism evidence="2">
    <name type="scientific">marine sediment metagenome</name>
    <dbReference type="NCBI Taxonomy" id="412755"/>
    <lineage>
        <taxon>unclassified sequences</taxon>
        <taxon>metagenomes</taxon>
        <taxon>ecological metagenomes</taxon>
    </lineage>
</organism>
<keyword evidence="1" id="KW-0472">Membrane</keyword>
<evidence type="ECO:0000256" key="1">
    <source>
        <dbReference type="SAM" id="Phobius"/>
    </source>
</evidence>
<dbReference type="AlphaFoldDB" id="X1FWW7"/>
<accession>X1FWW7</accession>